<dbReference type="SUPFAM" id="SSF53187">
    <property type="entry name" value="Zn-dependent exopeptidases"/>
    <property type="match status" value="1"/>
</dbReference>
<feature type="active site" evidence="8">
    <location>
        <position position="334"/>
    </location>
</feature>
<comment type="caution">
    <text evidence="10">The sequence shown here is derived from an EMBL/GenBank/DDBJ whole genome shotgun (WGS) entry which is preliminary data.</text>
</comment>
<dbReference type="GO" id="GO:0004177">
    <property type="term" value="F:aminopeptidase activity"/>
    <property type="evidence" value="ECO:0007669"/>
    <property type="project" value="UniProtKB-KW"/>
</dbReference>
<keyword evidence="4 8" id="KW-0031">Aminopeptidase</keyword>
<gene>
    <name evidence="8" type="primary">pepA</name>
    <name evidence="10" type="ORF">ACFFQV_16600</name>
</gene>
<evidence type="ECO:0000256" key="2">
    <source>
        <dbReference type="ARBA" id="ARBA00000967"/>
    </source>
</evidence>
<comment type="cofactor">
    <cofactor evidence="8">
        <name>Mn(2+)</name>
        <dbReference type="ChEBI" id="CHEBI:29035"/>
    </cofactor>
    <text evidence="8">Binds 2 manganese ions per subunit.</text>
</comment>
<evidence type="ECO:0000313" key="10">
    <source>
        <dbReference type="EMBL" id="MFB9643914.1"/>
    </source>
</evidence>
<feature type="binding site" evidence="8">
    <location>
        <position position="248"/>
    </location>
    <ligand>
        <name>Mn(2+)</name>
        <dbReference type="ChEBI" id="CHEBI:29035"/>
        <label>2</label>
    </ligand>
</feature>
<organism evidence="10 11">
    <name type="scientific">Agromyces lapidis</name>
    <dbReference type="NCBI Taxonomy" id="279574"/>
    <lineage>
        <taxon>Bacteria</taxon>
        <taxon>Bacillati</taxon>
        <taxon>Actinomycetota</taxon>
        <taxon>Actinomycetes</taxon>
        <taxon>Micrococcales</taxon>
        <taxon>Microbacteriaceae</taxon>
        <taxon>Agromyces</taxon>
    </lineage>
</organism>
<feature type="domain" description="Cytosol aminopeptidase" evidence="9">
    <location>
        <begin position="328"/>
        <end position="335"/>
    </location>
</feature>
<feature type="active site" evidence="8">
    <location>
        <position position="260"/>
    </location>
</feature>
<evidence type="ECO:0000313" key="11">
    <source>
        <dbReference type="Proteomes" id="UP001589667"/>
    </source>
</evidence>
<dbReference type="EC" id="3.4.11.10" evidence="8"/>
<dbReference type="InterPro" id="IPR008283">
    <property type="entry name" value="Peptidase_M17_N"/>
</dbReference>
<evidence type="ECO:0000256" key="8">
    <source>
        <dbReference type="HAMAP-Rule" id="MF_00181"/>
    </source>
</evidence>
<dbReference type="InterPro" id="IPR043472">
    <property type="entry name" value="Macro_dom-like"/>
</dbReference>
<sequence>MTVPTLSVTSSPASAADADVVLLVATKGADGAELIAAEGFEWVAPQLVALGATGASEELTRIPGHEGGARVIAVVGVGEQADAASLRRAAGSAVRRLTATESVAIAATVDDAGEAAALLEGAALGAYAYNEYRSESKPPVARIELHSGFAAEEIGLGRVRSVVAAVARTKDLVNASPSELYPETFAALAVEAATAVGVTSRVWDEAELEADGFGGIAGVGQGSSRGPRLVRLEWAPAEASTHVAFIGKGITFDSGGLSLKPMASMVGMKTDMAGAAAVLSAIVAIAELGLPIRVTGWLCLAENMPSGTAIRPNDVLRIRGGKTVEVVNTDAEGRLVLADALVAASEEQPDAIIDVATLTGAQVVALGHRITGLMGDDELVARVRAVADAVDETTWPMPLPADLLPLLKSDVADLMNTKLGMTVPGMLLAGVFLQQFVGKKDGSEERIPWAHLDIAGPGHNGGAGWGFTGTGATGAAVRTLVALGEELSAK</sequence>
<dbReference type="RefSeq" id="WP_157424477.1">
    <property type="nucleotide sequence ID" value="NZ_BAAANI010000005.1"/>
</dbReference>
<dbReference type="PRINTS" id="PR00481">
    <property type="entry name" value="LAMNOPPTDASE"/>
</dbReference>
<keyword evidence="5 8" id="KW-0645">Protease</keyword>
<feature type="binding site" evidence="8">
    <location>
        <position position="330"/>
    </location>
    <ligand>
        <name>Mn(2+)</name>
        <dbReference type="ChEBI" id="CHEBI:29035"/>
        <label>1</label>
    </ligand>
</feature>
<feature type="binding site" evidence="8">
    <location>
        <position position="253"/>
    </location>
    <ligand>
        <name>Mn(2+)</name>
        <dbReference type="ChEBI" id="CHEBI:29035"/>
        <label>1</label>
    </ligand>
</feature>
<dbReference type="PROSITE" id="PS00631">
    <property type="entry name" value="CYTOSOL_AP"/>
    <property type="match status" value="1"/>
</dbReference>
<feature type="binding site" evidence="8">
    <location>
        <position position="332"/>
    </location>
    <ligand>
        <name>Mn(2+)</name>
        <dbReference type="ChEBI" id="CHEBI:29035"/>
        <label>2</label>
    </ligand>
</feature>
<dbReference type="Gene3D" id="3.40.220.10">
    <property type="entry name" value="Leucine Aminopeptidase, subunit E, domain 1"/>
    <property type="match status" value="1"/>
</dbReference>
<feature type="binding site" evidence="8">
    <location>
        <position position="253"/>
    </location>
    <ligand>
        <name>Mn(2+)</name>
        <dbReference type="ChEBI" id="CHEBI:29035"/>
        <label>2</label>
    </ligand>
</feature>
<comment type="catalytic activity">
    <reaction evidence="2 8">
        <text>Release of an N-terminal amino acid, preferentially leucine, but not glutamic or aspartic acids.</text>
        <dbReference type="EC" id="3.4.11.10"/>
    </reaction>
</comment>
<keyword evidence="8" id="KW-0479">Metal-binding</keyword>
<dbReference type="PANTHER" id="PTHR11963:SF23">
    <property type="entry name" value="CYTOSOL AMINOPEPTIDASE"/>
    <property type="match status" value="1"/>
</dbReference>
<keyword evidence="8" id="KW-0963">Cytoplasm</keyword>
<name>A0ABV5SXX3_9MICO</name>
<dbReference type="SUPFAM" id="SSF52949">
    <property type="entry name" value="Macro domain-like"/>
    <property type="match status" value="1"/>
</dbReference>
<comment type="subcellular location">
    <subcellularLocation>
        <location evidence="8">Cytoplasm</location>
    </subcellularLocation>
</comment>
<dbReference type="InterPro" id="IPR011356">
    <property type="entry name" value="Leucine_aapep/pepB"/>
</dbReference>
<feature type="binding site" evidence="8">
    <location>
        <position position="332"/>
    </location>
    <ligand>
        <name>Mn(2+)</name>
        <dbReference type="ChEBI" id="CHEBI:29035"/>
        <label>1</label>
    </ligand>
</feature>
<evidence type="ECO:0000259" key="9">
    <source>
        <dbReference type="PROSITE" id="PS00631"/>
    </source>
</evidence>
<evidence type="ECO:0000256" key="1">
    <source>
        <dbReference type="ARBA" id="ARBA00000135"/>
    </source>
</evidence>
<keyword evidence="11" id="KW-1185">Reference proteome</keyword>
<comment type="catalytic activity">
    <reaction evidence="1 8">
        <text>Release of an N-terminal amino acid, Xaa-|-Yaa-, in which Xaa is preferably Leu, but may be other amino acids including Pro although not Arg or Lys, and Yaa may be Pro. Amino acid amides and methyl esters are also readily hydrolyzed, but rates on arylamides are exceedingly low.</text>
        <dbReference type="EC" id="3.4.11.1"/>
    </reaction>
</comment>
<comment type="function">
    <text evidence="7 8">Presumably involved in the processing and regular turnover of intracellular proteins. Catalyzes the removal of unsubstituted N-terminal amino acids from various peptides.</text>
</comment>
<evidence type="ECO:0000256" key="5">
    <source>
        <dbReference type="ARBA" id="ARBA00022670"/>
    </source>
</evidence>
<feature type="binding site" evidence="8">
    <location>
        <position position="271"/>
    </location>
    <ligand>
        <name>Mn(2+)</name>
        <dbReference type="ChEBI" id="CHEBI:29035"/>
        <label>2</label>
    </ligand>
</feature>
<dbReference type="CDD" id="cd00433">
    <property type="entry name" value="Peptidase_M17"/>
    <property type="match status" value="1"/>
</dbReference>
<evidence type="ECO:0000256" key="3">
    <source>
        <dbReference type="ARBA" id="ARBA00009528"/>
    </source>
</evidence>
<dbReference type="Pfam" id="PF02789">
    <property type="entry name" value="Peptidase_M17_N"/>
    <property type="match status" value="1"/>
</dbReference>
<evidence type="ECO:0000256" key="4">
    <source>
        <dbReference type="ARBA" id="ARBA00022438"/>
    </source>
</evidence>
<dbReference type="Gene3D" id="3.40.630.10">
    <property type="entry name" value="Zn peptidases"/>
    <property type="match status" value="1"/>
</dbReference>
<protein>
    <recommendedName>
        <fullName evidence="8">Probable cytosol aminopeptidase</fullName>
        <ecNumber evidence="8">3.4.11.1</ecNumber>
    </recommendedName>
    <alternativeName>
        <fullName evidence="8">Leucine aminopeptidase</fullName>
        <shortName evidence="8">LAP</shortName>
        <ecNumber evidence="8">3.4.11.10</ecNumber>
    </alternativeName>
    <alternativeName>
        <fullName evidence="8">Leucyl aminopeptidase</fullName>
    </alternativeName>
</protein>
<evidence type="ECO:0000256" key="7">
    <source>
        <dbReference type="ARBA" id="ARBA00049972"/>
    </source>
</evidence>
<comment type="similarity">
    <text evidence="3 8">Belongs to the peptidase M17 family.</text>
</comment>
<dbReference type="Proteomes" id="UP001589667">
    <property type="component" value="Unassembled WGS sequence"/>
</dbReference>
<dbReference type="EMBL" id="JBHMBL010000004">
    <property type="protein sequence ID" value="MFB9643914.1"/>
    <property type="molecule type" value="Genomic_DNA"/>
</dbReference>
<evidence type="ECO:0000256" key="6">
    <source>
        <dbReference type="ARBA" id="ARBA00022801"/>
    </source>
</evidence>
<dbReference type="InterPro" id="IPR000819">
    <property type="entry name" value="Peptidase_M17_C"/>
</dbReference>
<keyword evidence="6 8" id="KW-0378">Hydrolase</keyword>
<proteinExistence type="inferred from homology"/>
<accession>A0ABV5SXX3</accession>
<dbReference type="EC" id="3.4.11.1" evidence="8"/>
<keyword evidence="8" id="KW-0464">Manganese</keyword>
<dbReference type="InterPro" id="IPR023042">
    <property type="entry name" value="Peptidase_M17_leu_NH2_pept"/>
</dbReference>
<dbReference type="HAMAP" id="MF_00181">
    <property type="entry name" value="Cytosol_peptidase_M17"/>
    <property type="match status" value="1"/>
</dbReference>
<reference evidence="10 11" key="1">
    <citation type="submission" date="2024-09" db="EMBL/GenBank/DDBJ databases">
        <authorList>
            <person name="Sun Q."/>
            <person name="Mori K."/>
        </authorList>
    </citation>
    <scope>NUCLEOTIDE SEQUENCE [LARGE SCALE GENOMIC DNA]</scope>
    <source>
        <strain evidence="10 11">JCM 14321</strain>
    </source>
</reference>
<dbReference type="PANTHER" id="PTHR11963">
    <property type="entry name" value="LEUCINE AMINOPEPTIDASE-RELATED"/>
    <property type="match status" value="1"/>
</dbReference>
<dbReference type="NCBIfam" id="NF002073">
    <property type="entry name" value="PRK00913.1-2"/>
    <property type="match status" value="1"/>
</dbReference>
<dbReference type="Pfam" id="PF00883">
    <property type="entry name" value="Peptidase_M17"/>
    <property type="match status" value="1"/>
</dbReference>